<comment type="catalytic activity">
    <reaction evidence="5">
        <text>3'-dephospho-CoA + ATP = ADP + CoA + H(+)</text>
        <dbReference type="Rhea" id="RHEA:18245"/>
        <dbReference type="ChEBI" id="CHEBI:15378"/>
        <dbReference type="ChEBI" id="CHEBI:30616"/>
        <dbReference type="ChEBI" id="CHEBI:57287"/>
        <dbReference type="ChEBI" id="CHEBI:57328"/>
        <dbReference type="ChEBI" id="CHEBI:456216"/>
        <dbReference type="EC" id="2.7.1.24"/>
    </reaction>
</comment>
<dbReference type="EMBL" id="CP034891">
    <property type="protein sequence ID" value="QCI17606.1"/>
    <property type="molecule type" value="Genomic_DNA"/>
</dbReference>
<dbReference type="GO" id="GO:0004140">
    <property type="term" value="F:dephospho-CoA kinase activity"/>
    <property type="evidence" value="ECO:0007669"/>
    <property type="project" value="UniProtKB-UniRule"/>
</dbReference>
<reference evidence="7 8" key="2">
    <citation type="submission" date="2019-05" db="EMBL/GenBank/DDBJ databases">
        <title>Genome evolution of the obligate endosymbiont Buchnera aphidicola.</title>
        <authorList>
            <person name="Moran N.A."/>
        </authorList>
    </citation>
    <scope>NUCLEOTIDE SEQUENCE [LARGE SCALE GENOMIC DNA]</scope>
    <source>
        <strain evidence="7 8">Ala</strain>
    </source>
</reference>
<protein>
    <recommendedName>
        <fullName evidence="5 6">Dephospho-CoA kinase</fullName>
        <ecNumber evidence="5 6">2.7.1.24</ecNumber>
    </recommendedName>
    <alternativeName>
        <fullName evidence="5">Dephosphocoenzyme A kinase</fullName>
    </alternativeName>
</protein>
<name>A0A4D6XLA3_9GAMM</name>
<comment type="pathway">
    <text evidence="5">Cofactor biosynthesis; coenzyme A biosynthesis; CoA from (R)-pantothenate: step 5/5.</text>
</comment>
<evidence type="ECO:0000256" key="6">
    <source>
        <dbReference type="NCBIfam" id="TIGR00152"/>
    </source>
</evidence>
<dbReference type="NCBIfam" id="TIGR00152">
    <property type="entry name" value="dephospho-CoA kinase"/>
    <property type="match status" value="1"/>
</dbReference>
<dbReference type="EC" id="2.7.1.24" evidence="5 6"/>
<comment type="similarity">
    <text evidence="1 5">Belongs to the CoaE family.</text>
</comment>
<dbReference type="PROSITE" id="PS51219">
    <property type="entry name" value="DPCK"/>
    <property type="match status" value="1"/>
</dbReference>
<dbReference type="Proteomes" id="UP000298660">
    <property type="component" value="Chromosome"/>
</dbReference>
<dbReference type="RefSeq" id="WP_158339395.1">
    <property type="nucleotide sequence ID" value="NZ_CP034891.1"/>
</dbReference>
<dbReference type="InterPro" id="IPR027417">
    <property type="entry name" value="P-loop_NTPase"/>
</dbReference>
<evidence type="ECO:0000256" key="1">
    <source>
        <dbReference type="ARBA" id="ARBA00009018"/>
    </source>
</evidence>
<feature type="binding site" evidence="5">
    <location>
        <begin position="12"/>
        <end position="17"/>
    </location>
    <ligand>
        <name>ATP</name>
        <dbReference type="ChEBI" id="CHEBI:30616"/>
    </ligand>
</feature>
<evidence type="ECO:0000313" key="8">
    <source>
        <dbReference type="Proteomes" id="UP000298660"/>
    </source>
</evidence>
<dbReference type="PANTHER" id="PTHR10695:SF46">
    <property type="entry name" value="BIFUNCTIONAL COENZYME A SYNTHASE-RELATED"/>
    <property type="match status" value="1"/>
</dbReference>
<keyword evidence="3 5" id="KW-0067">ATP-binding</keyword>
<dbReference type="GO" id="GO:0005524">
    <property type="term" value="F:ATP binding"/>
    <property type="evidence" value="ECO:0007669"/>
    <property type="project" value="UniProtKB-UniRule"/>
</dbReference>
<evidence type="ECO:0000256" key="3">
    <source>
        <dbReference type="ARBA" id="ARBA00022840"/>
    </source>
</evidence>
<keyword evidence="4 5" id="KW-0173">Coenzyme A biosynthesis</keyword>
<dbReference type="PANTHER" id="PTHR10695">
    <property type="entry name" value="DEPHOSPHO-COA KINASE-RELATED"/>
    <property type="match status" value="1"/>
</dbReference>
<keyword evidence="5" id="KW-0963">Cytoplasm</keyword>
<keyword evidence="5 7" id="KW-0418">Kinase</keyword>
<keyword evidence="5 7" id="KW-0808">Transferase</keyword>
<dbReference type="UniPathway" id="UPA00241">
    <property type="reaction ID" value="UER00356"/>
</dbReference>
<dbReference type="SUPFAM" id="SSF52540">
    <property type="entry name" value="P-loop containing nucleoside triphosphate hydrolases"/>
    <property type="match status" value="1"/>
</dbReference>
<dbReference type="GO" id="GO:0015937">
    <property type="term" value="P:coenzyme A biosynthetic process"/>
    <property type="evidence" value="ECO:0007669"/>
    <property type="project" value="UniProtKB-UniRule"/>
</dbReference>
<evidence type="ECO:0000256" key="2">
    <source>
        <dbReference type="ARBA" id="ARBA00022741"/>
    </source>
</evidence>
<comment type="subcellular location">
    <subcellularLocation>
        <location evidence="5">Cytoplasm</location>
    </subcellularLocation>
</comment>
<evidence type="ECO:0000256" key="4">
    <source>
        <dbReference type="ARBA" id="ARBA00022993"/>
    </source>
</evidence>
<dbReference type="Pfam" id="PF01121">
    <property type="entry name" value="CoaE"/>
    <property type="match status" value="1"/>
</dbReference>
<keyword evidence="2 5" id="KW-0547">Nucleotide-binding</keyword>
<reference evidence="7 8" key="1">
    <citation type="submission" date="2018-12" db="EMBL/GenBank/DDBJ databases">
        <authorList>
            <person name="Chong R.A."/>
        </authorList>
    </citation>
    <scope>NUCLEOTIDE SEQUENCE [LARGE SCALE GENOMIC DNA]</scope>
    <source>
        <strain evidence="7 8">Ala</strain>
    </source>
</reference>
<proteinExistence type="inferred from homology"/>
<dbReference type="HAMAP" id="MF_00376">
    <property type="entry name" value="Dephospho_CoA_kinase"/>
    <property type="match status" value="1"/>
</dbReference>
<accession>A0A4D6XLA3</accession>
<dbReference type="CDD" id="cd02022">
    <property type="entry name" value="DPCK"/>
    <property type="match status" value="1"/>
</dbReference>
<dbReference type="AlphaFoldDB" id="A0A4D6XLA3"/>
<gene>
    <name evidence="5" type="primary">coaE</name>
    <name evidence="7" type="ORF">D9V61_01030</name>
</gene>
<dbReference type="OrthoDB" id="9812943at2"/>
<organism evidence="7 8">
    <name type="scientific">Buchnera aphidicola</name>
    <name type="common">Acyrthosiphon lactucae</name>
    <dbReference type="NCBI Taxonomy" id="1241832"/>
    <lineage>
        <taxon>Bacteria</taxon>
        <taxon>Pseudomonadati</taxon>
        <taxon>Pseudomonadota</taxon>
        <taxon>Gammaproteobacteria</taxon>
        <taxon>Enterobacterales</taxon>
        <taxon>Erwiniaceae</taxon>
        <taxon>Buchnera</taxon>
    </lineage>
</organism>
<comment type="function">
    <text evidence="5">Catalyzes the phosphorylation of the 3'-hydroxyl group of dephosphocoenzyme A to form coenzyme A.</text>
</comment>
<evidence type="ECO:0000256" key="5">
    <source>
        <dbReference type="HAMAP-Rule" id="MF_00376"/>
    </source>
</evidence>
<dbReference type="GO" id="GO:0005737">
    <property type="term" value="C:cytoplasm"/>
    <property type="evidence" value="ECO:0007669"/>
    <property type="project" value="UniProtKB-SubCell"/>
</dbReference>
<dbReference type="InterPro" id="IPR001977">
    <property type="entry name" value="Depp_CoAkinase"/>
</dbReference>
<sequence length="217" mass="25671">MTYIVALTGGIGSGKTTVSNEFKKIGINIIDTDTIAKNIIEFNSTISLSIKKKFGKKILNIDNSINRFLLRKYVFNNKNDRLWLENLLYPKIYQETKNQIKITQSNWCLWVVPLLIEKKLEKKAHRILLVDTPVKEQIKRIIKRDNISHVEAKKIISLQTTRKARISISDDIIFNNKNIKNINLYIYYFNIFYSYLSEKYHKKKIIDIKKNYLTKFY</sequence>
<dbReference type="Gene3D" id="3.40.50.300">
    <property type="entry name" value="P-loop containing nucleotide triphosphate hydrolases"/>
    <property type="match status" value="1"/>
</dbReference>
<evidence type="ECO:0000313" key="7">
    <source>
        <dbReference type="EMBL" id="QCI17606.1"/>
    </source>
</evidence>